<evidence type="ECO:0000313" key="2">
    <source>
        <dbReference type="Proteomes" id="UP001140949"/>
    </source>
</evidence>
<sequence length="79" mass="9035">MFLYFGRFRMIGQESLCKGCANLIHKLTMMDVELNKVCTNQFTYRSVTFVLPKEVSSEFIVMAASPHSDLLDFCCKISV</sequence>
<gene>
    <name evidence="1" type="ORF">M6B38_102400</name>
</gene>
<proteinExistence type="predicted"/>
<evidence type="ECO:0000313" key="1">
    <source>
        <dbReference type="EMBL" id="KAJ6854311.1"/>
    </source>
</evidence>
<keyword evidence="2" id="KW-1185">Reference proteome</keyword>
<dbReference type="Proteomes" id="UP001140949">
    <property type="component" value="Unassembled WGS sequence"/>
</dbReference>
<organism evidence="1 2">
    <name type="scientific">Iris pallida</name>
    <name type="common">Sweet iris</name>
    <dbReference type="NCBI Taxonomy" id="29817"/>
    <lineage>
        <taxon>Eukaryota</taxon>
        <taxon>Viridiplantae</taxon>
        <taxon>Streptophyta</taxon>
        <taxon>Embryophyta</taxon>
        <taxon>Tracheophyta</taxon>
        <taxon>Spermatophyta</taxon>
        <taxon>Magnoliopsida</taxon>
        <taxon>Liliopsida</taxon>
        <taxon>Asparagales</taxon>
        <taxon>Iridaceae</taxon>
        <taxon>Iridoideae</taxon>
        <taxon>Irideae</taxon>
        <taxon>Iris</taxon>
    </lineage>
</organism>
<reference evidence="1" key="1">
    <citation type="journal article" date="2023" name="GigaByte">
        <title>Genome assembly of the bearded iris, Iris pallida Lam.</title>
        <authorList>
            <person name="Bruccoleri R.E."/>
            <person name="Oakeley E.J."/>
            <person name="Faust A.M.E."/>
            <person name="Altorfer M."/>
            <person name="Dessus-Babus S."/>
            <person name="Burckhardt D."/>
            <person name="Oertli M."/>
            <person name="Naumann U."/>
            <person name="Petersen F."/>
            <person name="Wong J."/>
        </authorList>
    </citation>
    <scope>NUCLEOTIDE SEQUENCE</scope>
    <source>
        <strain evidence="1">GSM-AAB239-AS_SAM_17_03QT</strain>
    </source>
</reference>
<reference evidence="1" key="2">
    <citation type="submission" date="2023-04" db="EMBL/GenBank/DDBJ databases">
        <authorList>
            <person name="Bruccoleri R.E."/>
            <person name="Oakeley E.J."/>
            <person name="Faust A.-M."/>
            <person name="Dessus-Babus S."/>
            <person name="Altorfer M."/>
            <person name="Burckhardt D."/>
            <person name="Oertli M."/>
            <person name="Naumann U."/>
            <person name="Petersen F."/>
            <person name="Wong J."/>
        </authorList>
    </citation>
    <scope>NUCLEOTIDE SEQUENCE</scope>
    <source>
        <strain evidence="1">GSM-AAB239-AS_SAM_17_03QT</strain>
        <tissue evidence="1">Leaf</tissue>
    </source>
</reference>
<protein>
    <submittedName>
        <fullName evidence="1">Uncharacterized protein</fullName>
    </submittedName>
</protein>
<name>A0AAX6IP22_IRIPA</name>
<dbReference type="AlphaFoldDB" id="A0AAX6IP22"/>
<dbReference type="EMBL" id="JANAVB010000194">
    <property type="protein sequence ID" value="KAJ6854311.1"/>
    <property type="molecule type" value="Genomic_DNA"/>
</dbReference>
<accession>A0AAX6IP22</accession>
<comment type="caution">
    <text evidence="1">The sequence shown here is derived from an EMBL/GenBank/DDBJ whole genome shotgun (WGS) entry which is preliminary data.</text>
</comment>